<gene>
    <name evidence="4" type="ORF">GFU50_16840</name>
</gene>
<name>A0ABD6Z7L6_ENTCA</name>
<organism evidence="4 5">
    <name type="scientific">Enterococcus casseliflavus</name>
    <name type="common">Enterococcus flavescens</name>
    <dbReference type="NCBI Taxonomy" id="37734"/>
    <lineage>
        <taxon>Bacteria</taxon>
        <taxon>Bacillati</taxon>
        <taxon>Bacillota</taxon>
        <taxon>Bacilli</taxon>
        <taxon>Lactobacillales</taxon>
        <taxon>Enterococcaceae</taxon>
        <taxon>Enterococcus</taxon>
    </lineage>
</organism>
<feature type="transmembrane region" description="Helical" evidence="2">
    <location>
        <begin position="24"/>
        <end position="43"/>
    </location>
</feature>
<keyword evidence="4" id="KW-0645">Protease</keyword>
<keyword evidence="2" id="KW-0472">Membrane</keyword>
<keyword evidence="4" id="KW-0482">Metalloprotease</keyword>
<dbReference type="GO" id="GO:0004175">
    <property type="term" value="F:endopeptidase activity"/>
    <property type="evidence" value="ECO:0007669"/>
    <property type="project" value="UniProtKB-ARBA"/>
</dbReference>
<keyword evidence="2" id="KW-0812">Transmembrane</keyword>
<evidence type="ECO:0000313" key="5">
    <source>
        <dbReference type="Proteomes" id="UP000422837"/>
    </source>
</evidence>
<dbReference type="GO" id="GO:0008237">
    <property type="term" value="F:metallopeptidase activity"/>
    <property type="evidence" value="ECO:0007669"/>
    <property type="project" value="UniProtKB-KW"/>
</dbReference>
<feature type="domain" description="CAAX prenyl protease 2/Lysostaphin resistance protein A-like" evidence="3">
    <location>
        <begin position="8"/>
        <end position="37"/>
    </location>
</feature>
<evidence type="ECO:0000256" key="1">
    <source>
        <dbReference type="ARBA" id="ARBA00009067"/>
    </source>
</evidence>
<comment type="similarity">
    <text evidence="1">Belongs to the UPF0177 family.</text>
</comment>
<evidence type="ECO:0000259" key="3">
    <source>
        <dbReference type="Pfam" id="PF02517"/>
    </source>
</evidence>
<evidence type="ECO:0000313" key="4">
    <source>
        <dbReference type="EMBL" id="QGN31073.1"/>
    </source>
</evidence>
<dbReference type="InterPro" id="IPR003675">
    <property type="entry name" value="Rce1/LyrA-like_dom"/>
</dbReference>
<dbReference type="RefSeq" id="WP_080647006.1">
    <property type="nucleotide sequence ID" value="NZ_CP046123.1"/>
</dbReference>
<proteinExistence type="inferred from homology"/>
<dbReference type="Pfam" id="PF02517">
    <property type="entry name" value="Rce1-like"/>
    <property type="match status" value="1"/>
</dbReference>
<reference evidence="4 5" key="1">
    <citation type="submission" date="2019-11" db="EMBL/GenBank/DDBJ databases">
        <title>Detection and genome characteristic of a blood enterococcus casselifavus isolate from Zhengzhou,china.</title>
        <authorList>
            <person name="Wen P."/>
        </authorList>
    </citation>
    <scope>NUCLEOTIDE SEQUENCE [LARGE SCALE GENOMIC DNA]</scope>
    <source>
        <strain evidence="4 5">EC291</strain>
    </source>
</reference>
<keyword evidence="2" id="KW-1133">Transmembrane helix</keyword>
<sequence>MENEYDLLFLGTATTYLYLKTKNITSSILLHFLYNVFVVFLSFI</sequence>
<protein>
    <submittedName>
        <fullName evidence="4">CPBP family intramembrane metalloprotease</fullName>
    </submittedName>
</protein>
<accession>A0ABD6Z7L6</accession>
<dbReference type="GO" id="GO:0080120">
    <property type="term" value="P:CAAX-box protein maturation"/>
    <property type="evidence" value="ECO:0007669"/>
    <property type="project" value="UniProtKB-ARBA"/>
</dbReference>
<keyword evidence="4" id="KW-0378">Hydrolase</keyword>
<evidence type="ECO:0000256" key="2">
    <source>
        <dbReference type="SAM" id="Phobius"/>
    </source>
</evidence>
<dbReference type="AlphaFoldDB" id="A0ABD6Z7L6"/>
<dbReference type="EMBL" id="CP046123">
    <property type="protein sequence ID" value="QGN31073.1"/>
    <property type="molecule type" value="Genomic_DNA"/>
</dbReference>
<dbReference type="Proteomes" id="UP000422837">
    <property type="component" value="Chromosome"/>
</dbReference>